<feature type="region of interest" description="Disordered" evidence="2">
    <location>
        <begin position="173"/>
        <end position="208"/>
    </location>
</feature>
<evidence type="ECO:0000313" key="3">
    <source>
        <dbReference type="EMBL" id="KAK8893368.1"/>
    </source>
</evidence>
<accession>A0ABR2KQQ0</accession>
<dbReference type="InterPro" id="IPR005225">
    <property type="entry name" value="Small_GTP-bd"/>
</dbReference>
<dbReference type="CDD" id="cd00154">
    <property type="entry name" value="Rab"/>
    <property type="match status" value="1"/>
</dbReference>
<evidence type="ECO:0000256" key="1">
    <source>
        <dbReference type="ARBA" id="ARBA00006270"/>
    </source>
</evidence>
<proteinExistence type="inferred from homology"/>
<dbReference type="SMART" id="SM00173">
    <property type="entry name" value="RAS"/>
    <property type="match status" value="1"/>
</dbReference>
<dbReference type="InterPro" id="IPR001806">
    <property type="entry name" value="Small_GTPase"/>
</dbReference>
<dbReference type="Proteomes" id="UP001470230">
    <property type="component" value="Unassembled WGS sequence"/>
</dbReference>
<dbReference type="SMART" id="SM00175">
    <property type="entry name" value="RAB"/>
    <property type="match status" value="1"/>
</dbReference>
<dbReference type="Pfam" id="PF00071">
    <property type="entry name" value="Ras"/>
    <property type="match status" value="1"/>
</dbReference>
<dbReference type="SMART" id="SM00176">
    <property type="entry name" value="RAN"/>
    <property type="match status" value="1"/>
</dbReference>
<sequence>MNSSDNLDYEEKNKAIKFILVGDMGVGKTCLLNRFAKDEFTMEHVATIGVSFISKDIDFGEGKLILHIWDTAGQEIYRSVTRSYYRSSSCALIVYDITSKPSFESVESWLQDVKSSTPDYCKIYLVGNKLDLESNRAISEEEAKRFADENNIKYFETSAATGQNVTQLFIEGASDAVSPNESDDNSSKLEKLENIEPGKEKKSSSNCC</sequence>
<dbReference type="SMART" id="SM00174">
    <property type="entry name" value="RHO"/>
    <property type="match status" value="1"/>
</dbReference>
<name>A0ABR2KQQ0_9EUKA</name>
<dbReference type="NCBIfam" id="TIGR00231">
    <property type="entry name" value="small_GTP"/>
    <property type="match status" value="1"/>
</dbReference>
<dbReference type="PROSITE" id="PS51421">
    <property type="entry name" value="RAS"/>
    <property type="match status" value="1"/>
</dbReference>
<dbReference type="EMBL" id="JAPFFF010000003">
    <property type="protein sequence ID" value="KAK8893368.1"/>
    <property type="molecule type" value="Genomic_DNA"/>
</dbReference>
<dbReference type="InterPro" id="IPR050209">
    <property type="entry name" value="Rab_GTPases_membrane_traffic"/>
</dbReference>
<dbReference type="InterPro" id="IPR027417">
    <property type="entry name" value="P-loop_NTPase"/>
</dbReference>
<keyword evidence="4" id="KW-1185">Reference proteome</keyword>
<feature type="compositionally biased region" description="Basic and acidic residues" evidence="2">
    <location>
        <begin position="185"/>
        <end position="208"/>
    </location>
</feature>
<dbReference type="PROSITE" id="PS51419">
    <property type="entry name" value="RAB"/>
    <property type="match status" value="1"/>
</dbReference>
<protein>
    <submittedName>
        <fullName evidence="3">Uncharacterized protein</fullName>
    </submittedName>
</protein>
<dbReference type="PANTHER" id="PTHR47979">
    <property type="entry name" value="DRAB11-RELATED"/>
    <property type="match status" value="1"/>
</dbReference>
<dbReference type="PRINTS" id="PR00449">
    <property type="entry name" value="RASTRNSFRMNG"/>
</dbReference>
<dbReference type="PROSITE" id="PS51420">
    <property type="entry name" value="RHO"/>
    <property type="match status" value="1"/>
</dbReference>
<dbReference type="Gene3D" id="3.40.50.300">
    <property type="entry name" value="P-loop containing nucleotide triphosphate hydrolases"/>
    <property type="match status" value="1"/>
</dbReference>
<evidence type="ECO:0000313" key="4">
    <source>
        <dbReference type="Proteomes" id="UP001470230"/>
    </source>
</evidence>
<gene>
    <name evidence="3" type="ORF">M9Y10_021785</name>
</gene>
<comment type="similarity">
    <text evidence="1">Belongs to the small GTPase superfamily. Rab family.</text>
</comment>
<comment type="caution">
    <text evidence="3">The sequence shown here is derived from an EMBL/GenBank/DDBJ whole genome shotgun (WGS) entry which is preliminary data.</text>
</comment>
<dbReference type="SUPFAM" id="SSF52540">
    <property type="entry name" value="P-loop containing nucleoside triphosphate hydrolases"/>
    <property type="match status" value="1"/>
</dbReference>
<reference evidence="3 4" key="1">
    <citation type="submission" date="2024-04" db="EMBL/GenBank/DDBJ databases">
        <title>Tritrichomonas musculus Genome.</title>
        <authorList>
            <person name="Alves-Ferreira E."/>
            <person name="Grigg M."/>
            <person name="Lorenzi H."/>
            <person name="Galac M."/>
        </authorList>
    </citation>
    <scope>NUCLEOTIDE SEQUENCE [LARGE SCALE GENOMIC DNA]</scope>
    <source>
        <strain evidence="3 4">EAF2021</strain>
    </source>
</reference>
<evidence type="ECO:0000256" key="2">
    <source>
        <dbReference type="SAM" id="MobiDB-lite"/>
    </source>
</evidence>
<organism evidence="3 4">
    <name type="scientific">Tritrichomonas musculus</name>
    <dbReference type="NCBI Taxonomy" id="1915356"/>
    <lineage>
        <taxon>Eukaryota</taxon>
        <taxon>Metamonada</taxon>
        <taxon>Parabasalia</taxon>
        <taxon>Tritrichomonadida</taxon>
        <taxon>Tritrichomonadidae</taxon>
        <taxon>Tritrichomonas</taxon>
    </lineage>
</organism>